<protein>
    <submittedName>
        <fullName evidence="2">Uncharacterized protein</fullName>
    </submittedName>
</protein>
<feature type="region of interest" description="Disordered" evidence="1">
    <location>
        <begin position="126"/>
        <end position="161"/>
    </location>
</feature>
<name>L7KQ84_9ACTN</name>
<feature type="compositionally biased region" description="Low complexity" evidence="1">
    <location>
        <begin position="127"/>
        <end position="158"/>
    </location>
</feature>
<comment type="caution">
    <text evidence="2">The sequence shown here is derived from an EMBL/GenBank/DDBJ whole genome shotgun (WGS) entry which is preliminary data.</text>
</comment>
<accession>L7KQ84</accession>
<dbReference type="AlphaFoldDB" id="L7KQ84"/>
<dbReference type="Proteomes" id="UP000010988">
    <property type="component" value="Unassembled WGS sequence"/>
</dbReference>
<dbReference type="EMBL" id="BANR01000017">
    <property type="protein sequence ID" value="GAC49873.1"/>
    <property type="molecule type" value="Genomic_DNA"/>
</dbReference>
<evidence type="ECO:0000313" key="2">
    <source>
        <dbReference type="EMBL" id="GAC49873.1"/>
    </source>
</evidence>
<evidence type="ECO:0000313" key="3">
    <source>
        <dbReference type="Proteomes" id="UP000010988"/>
    </source>
</evidence>
<keyword evidence="3" id="KW-1185">Reference proteome</keyword>
<dbReference type="STRING" id="1220583.GOACH_17_01280"/>
<dbReference type="eggNOG" id="ENOG5031ZYH">
    <property type="taxonomic scope" value="Bacteria"/>
</dbReference>
<organism evidence="2 3">
    <name type="scientific">Gordonia aichiensis NBRC 108223</name>
    <dbReference type="NCBI Taxonomy" id="1220583"/>
    <lineage>
        <taxon>Bacteria</taxon>
        <taxon>Bacillati</taxon>
        <taxon>Actinomycetota</taxon>
        <taxon>Actinomycetes</taxon>
        <taxon>Mycobacteriales</taxon>
        <taxon>Gordoniaceae</taxon>
        <taxon>Gordonia</taxon>
    </lineage>
</organism>
<proteinExistence type="predicted"/>
<sequence>MAGAASARPLCATGKMCRVKPAAPDQLGIVDRRTLLRGGLVIGAGALVIGASSACDNGPTPNEITATALLPLARSARSDAAAARSLVPRLPAYSAALAVVADQRDAHATALSQEVQRLDSDIATQLSAAPSGSPTAGSGSASAAASAAPTPEASTTGTIDDLRSTLRASTRAAHDAAVSLKGYSAGLAGSVSASVATLVEVQLA</sequence>
<reference evidence="2 3" key="1">
    <citation type="submission" date="2012-12" db="EMBL/GenBank/DDBJ databases">
        <title>Whole genome shotgun sequence of Gordonia aichiensis NBRC 108223.</title>
        <authorList>
            <person name="Isaki-Nakamura S."/>
            <person name="Hosoyama A."/>
            <person name="Tsuchikane K."/>
            <person name="Ando Y."/>
            <person name="Baba S."/>
            <person name="Ohji S."/>
            <person name="Hamada M."/>
            <person name="Tamura T."/>
            <person name="Yamazoe A."/>
            <person name="Yamazaki S."/>
            <person name="Fujita N."/>
        </authorList>
    </citation>
    <scope>NUCLEOTIDE SEQUENCE [LARGE SCALE GENOMIC DNA]</scope>
    <source>
        <strain evidence="2 3">NBRC 108223</strain>
    </source>
</reference>
<gene>
    <name evidence="2" type="ORF">GOACH_17_01280</name>
</gene>
<evidence type="ECO:0000256" key="1">
    <source>
        <dbReference type="SAM" id="MobiDB-lite"/>
    </source>
</evidence>